<name>A0A1F5CBT8_9BACT</name>
<dbReference type="EMBL" id="MEYV01000010">
    <property type="protein sequence ID" value="OGD40315.1"/>
    <property type="molecule type" value="Genomic_DNA"/>
</dbReference>
<evidence type="ECO:0000256" key="2">
    <source>
        <dbReference type="ARBA" id="ARBA00013855"/>
    </source>
</evidence>
<dbReference type="Gene3D" id="2.40.10.350">
    <property type="entry name" value="Rod shape-determining protein MreC, domain 2"/>
    <property type="match status" value="1"/>
</dbReference>
<evidence type="ECO:0000259" key="6">
    <source>
        <dbReference type="Pfam" id="PF04085"/>
    </source>
</evidence>
<evidence type="ECO:0000313" key="7">
    <source>
        <dbReference type="EMBL" id="OGD40315.1"/>
    </source>
</evidence>
<keyword evidence="3" id="KW-0133">Cell shape</keyword>
<evidence type="ECO:0000256" key="1">
    <source>
        <dbReference type="ARBA" id="ARBA00009369"/>
    </source>
</evidence>
<dbReference type="Pfam" id="PF04085">
    <property type="entry name" value="MreC"/>
    <property type="match status" value="1"/>
</dbReference>
<dbReference type="NCBIfam" id="TIGR00219">
    <property type="entry name" value="mreC"/>
    <property type="match status" value="1"/>
</dbReference>
<dbReference type="PANTHER" id="PTHR34138">
    <property type="entry name" value="CELL SHAPE-DETERMINING PROTEIN MREC"/>
    <property type="match status" value="1"/>
</dbReference>
<sequence>MNLNRSGFLIFLSLFFLTFSIVFFDQSKVVATSHSIIATSSAPFQILISRLRDFYTFWTDALFNIRELKLKNQELIQKNLELESALADISDLKSENESLKKQLNFANEYRRNLIGANIISRDYQNSRSFIIDAGALDGLAVGMTVLAGGGNIVGQIILANERTSQIRAIFDTGTKISSVTQISRVAGLTRGLGSDLILDLVPKSQDLGIDETIISSGQDGIWPKGLVVGKIAVIESGQNQIFKIAHLKSLIDWSRLEHVFIIIP</sequence>
<dbReference type="InterPro" id="IPR042175">
    <property type="entry name" value="Cell/Rod_MreC_2"/>
</dbReference>
<organism evidence="7 8">
    <name type="scientific">Candidatus Azambacteria bacterium RIFCSPLOWO2_02_FULL_44_14</name>
    <dbReference type="NCBI Taxonomy" id="1797306"/>
    <lineage>
        <taxon>Bacteria</taxon>
        <taxon>Candidatus Azamiibacteriota</taxon>
    </lineage>
</organism>
<dbReference type="InterPro" id="IPR007221">
    <property type="entry name" value="MreC"/>
</dbReference>
<dbReference type="PANTHER" id="PTHR34138:SF1">
    <property type="entry name" value="CELL SHAPE-DETERMINING PROTEIN MREC"/>
    <property type="match status" value="1"/>
</dbReference>
<evidence type="ECO:0000256" key="5">
    <source>
        <dbReference type="SAM" id="Coils"/>
    </source>
</evidence>
<comment type="similarity">
    <text evidence="1">Belongs to the MreC family.</text>
</comment>
<dbReference type="GO" id="GO:0008360">
    <property type="term" value="P:regulation of cell shape"/>
    <property type="evidence" value="ECO:0007669"/>
    <property type="project" value="UniProtKB-KW"/>
</dbReference>
<evidence type="ECO:0000256" key="4">
    <source>
        <dbReference type="ARBA" id="ARBA00032089"/>
    </source>
</evidence>
<accession>A0A1F5CBT8</accession>
<evidence type="ECO:0000256" key="3">
    <source>
        <dbReference type="ARBA" id="ARBA00022960"/>
    </source>
</evidence>
<dbReference type="InterPro" id="IPR055342">
    <property type="entry name" value="MreC_beta-barrel_core"/>
</dbReference>
<feature type="domain" description="Rod shape-determining protein MreC beta-barrel core" evidence="6">
    <location>
        <begin position="118"/>
        <end position="262"/>
    </location>
</feature>
<dbReference type="Proteomes" id="UP000177197">
    <property type="component" value="Unassembled WGS sequence"/>
</dbReference>
<keyword evidence="5" id="KW-0175">Coiled coil</keyword>
<dbReference type="InterPro" id="IPR042177">
    <property type="entry name" value="Cell/Rod_1"/>
</dbReference>
<dbReference type="Gene3D" id="2.40.10.340">
    <property type="entry name" value="Rod shape-determining protein MreC, domain 1"/>
    <property type="match status" value="1"/>
</dbReference>
<proteinExistence type="inferred from homology"/>
<feature type="coiled-coil region" evidence="5">
    <location>
        <begin position="65"/>
        <end position="109"/>
    </location>
</feature>
<dbReference type="PIRSF" id="PIRSF038471">
    <property type="entry name" value="MreC"/>
    <property type="match status" value="1"/>
</dbReference>
<gene>
    <name evidence="7" type="ORF">A3I30_03415</name>
</gene>
<dbReference type="GO" id="GO:0005886">
    <property type="term" value="C:plasma membrane"/>
    <property type="evidence" value="ECO:0007669"/>
    <property type="project" value="TreeGrafter"/>
</dbReference>
<comment type="caution">
    <text evidence="7">The sequence shown here is derived from an EMBL/GenBank/DDBJ whole genome shotgun (WGS) entry which is preliminary data.</text>
</comment>
<dbReference type="AlphaFoldDB" id="A0A1F5CBT8"/>
<evidence type="ECO:0000313" key="8">
    <source>
        <dbReference type="Proteomes" id="UP000177197"/>
    </source>
</evidence>
<protein>
    <recommendedName>
        <fullName evidence="2">Cell shape-determining protein MreC</fullName>
    </recommendedName>
    <alternativeName>
        <fullName evidence="4">Cell shape protein MreC</fullName>
    </alternativeName>
</protein>
<reference evidence="7 8" key="1">
    <citation type="journal article" date="2016" name="Nat. Commun.">
        <title>Thousands of microbial genomes shed light on interconnected biogeochemical processes in an aquifer system.</title>
        <authorList>
            <person name="Anantharaman K."/>
            <person name="Brown C.T."/>
            <person name="Hug L.A."/>
            <person name="Sharon I."/>
            <person name="Castelle C.J."/>
            <person name="Probst A.J."/>
            <person name="Thomas B.C."/>
            <person name="Singh A."/>
            <person name="Wilkins M.J."/>
            <person name="Karaoz U."/>
            <person name="Brodie E.L."/>
            <person name="Williams K.H."/>
            <person name="Hubbard S.S."/>
            <person name="Banfield J.F."/>
        </authorList>
    </citation>
    <scope>NUCLEOTIDE SEQUENCE [LARGE SCALE GENOMIC DNA]</scope>
</reference>